<dbReference type="InterPro" id="IPR001173">
    <property type="entry name" value="Glyco_trans_2-like"/>
</dbReference>
<dbReference type="Pfam" id="PF00535">
    <property type="entry name" value="Glycos_transf_2"/>
    <property type="match status" value="1"/>
</dbReference>
<accession>A0A9D1X647</accession>
<name>A0A9D1X647_9BACT</name>
<dbReference type="AlphaFoldDB" id="A0A9D1X647"/>
<comment type="caution">
    <text evidence="2">The sequence shown here is derived from an EMBL/GenBank/DDBJ whole genome shotgun (WGS) entry which is preliminary data.</text>
</comment>
<dbReference type="InterPro" id="IPR029044">
    <property type="entry name" value="Nucleotide-diphossugar_trans"/>
</dbReference>
<organism evidence="2 3">
    <name type="scientific">Candidatus Parabacteroides intestinipullorum</name>
    <dbReference type="NCBI Taxonomy" id="2838723"/>
    <lineage>
        <taxon>Bacteria</taxon>
        <taxon>Pseudomonadati</taxon>
        <taxon>Bacteroidota</taxon>
        <taxon>Bacteroidia</taxon>
        <taxon>Bacteroidales</taxon>
        <taxon>Tannerellaceae</taxon>
        <taxon>Parabacteroides</taxon>
    </lineage>
</organism>
<dbReference type="PANTHER" id="PTHR43179:SF7">
    <property type="entry name" value="RHAMNOSYLTRANSFERASE WBBL"/>
    <property type="match status" value="1"/>
</dbReference>
<evidence type="ECO:0000313" key="2">
    <source>
        <dbReference type="EMBL" id="HIX73614.1"/>
    </source>
</evidence>
<gene>
    <name evidence="2" type="ORF">H9977_00955</name>
</gene>
<dbReference type="SUPFAM" id="SSF53448">
    <property type="entry name" value="Nucleotide-diphospho-sugar transferases"/>
    <property type="match status" value="1"/>
</dbReference>
<dbReference type="PANTHER" id="PTHR43179">
    <property type="entry name" value="RHAMNOSYLTRANSFERASE WBBL"/>
    <property type="match status" value="1"/>
</dbReference>
<reference evidence="2" key="2">
    <citation type="submission" date="2021-04" db="EMBL/GenBank/DDBJ databases">
        <authorList>
            <person name="Gilroy R."/>
        </authorList>
    </citation>
    <scope>NUCLEOTIDE SEQUENCE</scope>
    <source>
        <strain evidence="2">ChiGjej6B6-14162</strain>
    </source>
</reference>
<evidence type="ECO:0000313" key="3">
    <source>
        <dbReference type="Proteomes" id="UP000886740"/>
    </source>
</evidence>
<dbReference type="Gene3D" id="3.90.550.10">
    <property type="entry name" value="Spore Coat Polysaccharide Biosynthesis Protein SpsA, Chain A"/>
    <property type="match status" value="1"/>
</dbReference>
<evidence type="ECO:0000259" key="1">
    <source>
        <dbReference type="Pfam" id="PF00535"/>
    </source>
</evidence>
<proteinExistence type="predicted"/>
<sequence length="261" mass="30429">MELSVVLISWNSERYVADCLDALVTACEGLERELIWVDNGSTDRTRAILEPYLSREHILLIPLTQNLGIARARNLGIQRSTGKMVLLLDVDTRITREALRAMIDYLAYHPDCGMCGCKLYDEQGDVQMSCRRYPSLRYKIFNVLERFTDAAWVRELNRSQFYAERMAGDTPFEVEYIIGACQLIRRELIERIGLLDGRIFYGPEDADFCLRANKAGWKVCYLPNVSFLHAYQRMTGKRLFSRMSWIHVKSLVYFFFKHLRI</sequence>
<reference evidence="2" key="1">
    <citation type="journal article" date="2021" name="PeerJ">
        <title>Extensive microbial diversity within the chicken gut microbiome revealed by metagenomics and culture.</title>
        <authorList>
            <person name="Gilroy R."/>
            <person name="Ravi A."/>
            <person name="Getino M."/>
            <person name="Pursley I."/>
            <person name="Horton D.L."/>
            <person name="Alikhan N.F."/>
            <person name="Baker D."/>
            <person name="Gharbi K."/>
            <person name="Hall N."/>
            <person name="Watson M."/>
            <person name="Adriaenssens E.M."/>
            <person name="Foster-Nyarko E."/>
            <person name="Jarju S."/>
            <person name="Secka A."/>
            <person name="Antonio M."/>
            <person name="Oren A."/>
            <person name="Chaudhuri R.R."/>
            <person name="La Ragione R."/>
            <person name="Hildebrand F."/>
            <person name="Pallen M.J."/>
        </authorList>
    </citation>
    <scope>NUCLEOTIDE SEQUENCE</scope>
    <source>
        <strain evidence="2">ChiGjej6B6-14162</strain>
    </source>
</reference>
<protein>
    <submittedName>
        <fullName evidence="2">Glycosyltransferase family 2 protein</fullName>
    </submittedName>
</protein>
<dbReference type="Proteomes" id="UP000886740">
    <property type="component" value="Unassembled WGS sequence"/>
</dbReference>
<dbReference type="EMBL" id="DXEL01000009">
    <property type="protein sequence ID" value="HIX73614.1"/>
    <property type="molecule type" value="Genomic_DNA"/>
</dbReference>
<feature type="domain" description="Glycosyltransferase 2-like" evidence="1">
    <location>
        <begin position="4"/>
        <end position="192"/>
    </location>
</feature>
<dbReference type="CDD" id="cd04186">
    <property type="entry name" value="GT_2_like_c"/>
    <property type="match status" value="1"/>
</dbReference>